<evidence type="ECO:0000256" key="1">
    <source>
        <dbReference type="SAM" id="MobiDB-lite"/>
    </source>
</evidence>
<dbReference type="Proteomes" id="UP000077266">
    <property type="component" value="Unassembled WGS sequence"/>
</dbReference>
<protein>
    <submittedName>
        <fullName evidence="2">Uncharacterized protein</fullName>
    </submittedName>
</protein>
<dbReference type="EMBL" id="KV426117">
    <property type="protein sequence ID" value="KZV87729.1"/>
    <property type="molecule type" value="Genomic_DNA"/>
</dbReference>
<feature type="region of interest" description="Disordered" evidence="1">
    <location>
        <begin position="22"/>
        <end position="93"/>
    </location>
</feature>
<gene>
    <name evidence="2" type="ORF">EXIGLDRAFT_723413</name>
</gene>
<evidence type="ECO:0000313" key="3">
    <source>
        <dbReference type="Proteomes" id="UP000077266"/>
    </source>
</evidence>
<accession>A0A166A1M0</accession>
<feature type="region of interest" description="Disordered" evidence="1">
    <location>
        <begin position="169"/>
        <end position="253"/>
    </location>
</feature>
<reference evidence="2 3" key="1">
    <citation type="journal article" date="2016" name="Mol. Biol. Evol.">
        <title>Comparative Genomics of Early-Diverging Mushroom-Forming Fungi Provides Insights into the Origins of Lignocellulose Decay Capabilities.</title>
        <authorList>
            <person name="Nagy L.G."/>
            <person name="Riley R."/>
            <person name="Tritt A."/>
            <person name="Adam C."/>
            <person name="Daum C."/>
            <person name="Floudas D."/>
            <person name="Sun H."/>
            <person name="Yadav J.S."/>
            <person name="Pangilinan J."/>
            <person name="Larsson K.H."/>
            <person name="Matsuura K."/>
            <person name="Barry K."/>
            <person name="Labutti K."/>
            <person name="Kuo R."/>
            <person name="Ohm R.A."/>
            <person name="Bhattacharya S.S."/>
            <person name="Shirouzu T."/>
            <person name="Yoshinaga Y."/>
            <person name="Martin F.M."/>
            <person name="Grigoriev I.V."/>
            <person name="Hibbett D.S."/>
        </authorList>
    </citation>
    <scope>NUCLEOTIDE SEQUENCE [LARGE SCALE GENOMIC DNA]</scope>
    <source>
        <strain evidence="2 3">HHB12029</strain>
    </source>
</reference>
<sequence length="330" mass="35565">MDDDGGDFAALGPRAQHAIDAAFDSVTAAARDPASGSTKPSPRKRRRLNDPAPPSPGGFISDTAAPAAGGFIVEDPPTEPNSSIITIGEPAPGGFLLAESPDARIPLELIPRALQALDLPPDDPDVLTIFQNAAAGWGAGDANADAVSLKDWRAVCAVLLVARTEDDFPALPEPLDEEDMDGDEYADDDDEDEYEEDDEEEEDEDEPPPDDSDDEDFGAPSRKGKSKGKKGKLRAAKDFDTDDEPPTLTCTPRQKRAARATFALFFPDVPDEQLDAQRIRIRDISRVAALLKEKITAEEIVEMLQEFSTALDKSVGLVDFEQILLLAQLV</sequence>
<dbReference type="InParanoid" id="A0A166A1M0"/>
<dbReference type="OrthoDB" id="2530165at2759"/>
<dbReference type="AlphaFoldDB" id="A0A166A1M0"/>
<feature type="compositionally biased region" description="Acidic residues" evidence="1">
    <location>
        <begin position="174"/>
        <end position="217"/>
    </location>
</feature>
<evidence type="ECO:0000313" key="2">
    <source>
        <dbReference type="EMBL" id="KZV87729.1"/>
    </source>
</evidence>
<organism evidence="2 3">
    <name type="scientific">Exidia glandulosa HHB12029</name>
    <dbReference type="NCBI Taxonomy" id="1314781"/>
    <lineage>
        <taxon>Eukaryota</taxon>
        <taxon>Fungi</taxon>
        <taxon>Dikarya</taxon>
        <taxon>Basidiomycota</taxon>
        <taxon>Agaricomycotina</taxon>
        <taxon>Agaricomycetes</taxon>
        <taxon>Auriculariales</taxon>
        <taxon>Exidiaceae</taxon>
        <taxon>Exidia</taxon>
    </lineage>
</organism>
<proteinExistence type="predicted"/>
<feature type="compositionally biased region" description="Basic residues" evidence="1">
    <location>
        <begin position="222"/>
        <end position="234"/>
    </location>
</feature>
<keyword evidence="3" id="KW-1185">Reference proteome</keyword>
<name>A0A166A1M0_EXIGL</name>